<dbReference type="EMBL" id="JALLAZ020001577">
    <property type="protein sequence ID" value="KAL3772459.1"/>
    <property type="molecule type" value="Genomic_DNA"/>
</dbReference>
<feature type="compositionally biased region" description="Acidic residues" evidence="11">
    <location>
        <begin position="117"/>
        <end position="131"/>
    </location>
</feature>
<evidence type="ECO:0000256" key="6">
    <source>
        <dbReference type="ARBA" id="ARBA00022603"/>
    </source>
</evidence>
<dbReference type="GO" id="GO:0005737">
    <property type="term" value="C:cytoplasm"/>
    <property type="evidence" value="ECO:0007669"/>
    <property type="project" value="UniProtKB-SubCell"/>
</dbReference>
<feature type="compositionally biased region" description="Basic and acidic residues" evidence="11">
    <location>
        <begin position="255"/>
        <end position="274"/>
    </location>
</feature>
<evidence type="ECO:0000259" key="12">
    <source>
        <dbReference type="Pfam" id="PF04452"/>
    </source>
</evidence>
<evidence type="ECO:0000256" key="7">
    <source>
        <dbReference type="ARBA" id="ARBA00022679"/>
    </source>
</evidence>
<sequence length="282" mass="30441">MRADDGGVKLVRVPGTIVQSTPMPGITLILAAPFPSRLRYLWPLMSSFAYVTRVIIVKSELSDDEYMKSSALSSCVYGPMILRGMSQGGRTRPVDVEICDANETITREWMERLGLLDSDDDDDDDDDDEGGVNENDGIARIFLDCGNEQEMPPPARNVVLERCGRRRCHAGGRKGRMPSAILAVGPERGWTDNEARVFVDECGFESATLGGSILRVDAAVVVGLGIVSAALDECHAMGMTGGGGSDDAIAGRMETSTRKRALESSPTSHDDEPRSPFNVEGE</sequence>
<keyword evidence="7" id="KW-0808">Transferase</keyword>
<dbReference type="GO" id="GO:0006364">
    <property type="term" value="P:rRNA processing"/>
    <property type="evidence" value="ECO:0007669"/>
    <property type="project" value="UniProtKB-KW"/>
</dbReference>
<keyword evidence="8" id="KW-0949">S-adenosyl-L-methionine</keyword>
<evidence type="ECO:0000313" key="13">
    <source>
        <dbReference type="EMBL" id="KAL3772459.1"/>
    </source>
</evidence>
<dbReference type="AlphaFoldDB" id="A0ABD3N8P1"/>
<evidence type="ECO:0000256" key="1">
    <source>
        <dbReference type="ARBA" id="ARBA00004496"/>
    </source>
</evidence>
<dbReference type="GO" id="GO:0008168">
    <property type="term" value="F:methyltransferase activity"/>
    <property type="evidence" value="ECO:0007669"/>
    <property type="project" value="UniProtKB-KW"/>
</dbReference>
<evidence type="ECO:0000256" key="11">
    <source>
        <dbReference type="SAM" id="MobiDB-lite"/>
    </source>
</evidence>
<dbReference type="InterPro" id="IPR006700">
    <property type="entry name" value="RsmE"/>
</dbReference>
<keyword evidence="5" id="KW-0698">rRNA processing</keyword>
<dbReference type="Gene3D" id="3.40.1280.10">
    <property type="match status" value="1"/>
</dbReference>
<evidence type="ECO:0000256" key="3">
    <source>
        <dbReference type="ARBA" id="ARBA00012328"/>
    </source>
</evidence>
<evidence type="ECO:0000256" key="5">
    <source>
        <dbReference type="ARBA" id="ARBA00022552"/>
    </source>
</evidence>
<feature type="region of interest" description="Disordered" evidence="11">
    <location>
        <begin position="116"/>
        <end position="135"/>
    </location>
</feature>
<dbReference type="EC" id="2.1.1.193" evidence="3"/>
<comment type="subcellular location">
    <subcellularLocation>
        <location evidence="1">Cytoplasm</location>
    </subcellularLocation>
</comment>
<reference evidence="13 14" key="1">
    <citation type="submission" date="2024-10" db="EMBL/GenBank/DDBJ databases">
        <title>Updated reference genomes for cyclostephanoid diatoms.</title>
        <authorList>
            <person name="Roberts W.R."/>
            <person name="Alverson A.J."/>
        </authorList>
    </citation>
    <scope>NUCLEOTIDE SEQUENCE [LARGE SCALE GENOMIC DNA]</scope>
    <source>
        <strain evidence="13 14">AJA276-08</strain>
    </source>
</reference>
<dbReference type="InterPro" id="IPR029028">
    <property type="entry name" value="Alpha/beta_knot_MTases"/>
</dbReference>
<evidence type="ECO:0000256" key="9">
    <source>
        <dbReference type="ARBA" id="ARBA00025699"/>
    </source>
</evidence>
<dbReference type="GO" id="GO:0032259">
    <property type="term" value="P:methylation"/>
    <property type="evidence" value="ECO:0007669"/>
    <property type="project" value="UniProtKB-KW"/>
</dbReference>
<keyword evidence="4" id="KW-0963">Cytoplasm</keyword>
<organism evidence="13 14">
    <name type="scientific">Stephanodiscus triporus</name>
    <dbReference type="NCBI Taxonomy" id="2934178"/>
    <lineage>
        <taxon>Eukaryota</taxon>
        <taxon>Sar</taxon>
        <taxon>Stramenopiles</taxon>
        <taxon>Ochrophyta</taxon>
        <taxon>Bacillariophyta</taxon>
        <taxon>Coscinodiscophyceae</taxon>
        <taxon>Thalassiosirophycidae</taxon>
        <taxon>Stephanodiscales</taxon>
        <taxon>Stephanodiscaceae</taxon>
        <taxon>Stephanodiscus</taxon>
    </lineage>
</organism>
<dbReference type="InterPro" id="IPR046886">
    <property type="entry name" value="RsmE_MTase_dom"/>
</dbReference>
<dbReference type="InterPro" id="IPR029026">
    <property type="entry name" value="tRNA_m1G_MTases_N"/>
</dbReference>
<evidence type="ECO:0000313" key="14">
    <source>
        <dbReference type="Proteomes" id="UP001530315"/>
    </source>
</evidence>
<dbReference type="Pfam" id="PF04452">
    <property type="entry name" value="Methyltrans_RNA"/>
    <property type="match status" value="1"/>
</dbReference>
<dbReference type="Proteomes" id="UP001530315">
    <property type="component" value="Unassembled WGS sequence"/>
</dbReference>
<comment type="caution">
    <text evidence="13">The sequence shown here is derived from an EMBL/GenBank/DDBJ whole genome shotgun (WGS) entry which is preliminary data.</text>
</comment>
<evidence type="ECO:0000256" key="8">
    <source>
        <dbReference type="ARBA" id="ARBA00022691"/>
    </source>
</evidence>
<name>A0ABD3N8P1_9STRA</name>
<dbReference type="PANTHER" id="PTHR30027:SF3">
    <property type="entry name" value="16S RRNA (URACIL(1498)-N(3))-METHYLTRANSFERASE"/>
    <property type="match status" value="1"/>
</dbReference>
<proteinExistence type="inferred from homology"/>
<comment type="catalytic activity">
    <reaction evidence="10">
        <text>uridine(1498) in 16S rRNA + S-adenosyl-L-methionine = N(3)-methyluridine(1498) in 16S rRNA + S-adenosyl-L-homocysteine + H(+)</text>
        <dbReference type="Rhea" id="RHEA:42920"/>
        <dbReference type="Rhea" id="RHEA-COMP:10283"/>
        <dbReference type="Rhea" id="RHEA-COMP:10284"/>
        <dbReference type="ChEBI" id="CHEBI:15378"/>
        <dbReference type="ChEBI" id="CHEBI:57856"/>
        <dbReference type="ChEBI" id="CHEBI:59789"/>
        <dbReference type="ChEBI" id="CHEBI:65315"/>
        <dbReference type="ChEBI" id="CHEBI:74502"/>
        <dbReference type="EC" id="2.1.1.193"/>
    </reaction>
</comment>
<dbReference type="SUPFAM" id="SSF75217">
    <property type="entry name" value="alpha/beta knot"/>
    <property type="match status" value="1"/>
</dbReference>
<accession>A0ABD3N8P1</accession>
<keyword evidence="6" id="KW-0489">Methyltransferase</keyword>
<evidence type="ECO:0000256" key="4">
    <source>
        <dbReference type="ARBA" id="ARBA00022490"/>
    </source>
</evidence>
<evidence type="ECO:0000256" key="10">
    <source>
        <dbReference type="ARBA" id="ARBA00047944"/>
    </source>
</evidence>
<keyword evidence="14" id="KW-1185">Reference proteome</keyword>
<feature type="domain" description="Ribosomal RNA small subunit methyltransferase E methyltransferase" evidence="12">
    <location>
        <begin position="179"/>
        <end position="227"/>
    </location>
</feature>
<dbReference type="PANTHER" id="PTHR30027">
    <property type="entry name" value="RIBOSOMAL RNA SMALL SUBUNIT METHYLTRANSFERASE E"/>
    <property type="match status" value="1"/>
</dbReference>
<comment type="similarity">
    <text evidence="2">Belongs to the RNA methyltransferase RsmE family.</text>
</comment>
<protein>
    <recommendedName>
        <fullName evidence="3">16S rRNA (uracil(1498)-N(3))-methyltransferase</fullName>
        <ecNumber evidence="3">2.1.1.193</ecNumber>
    </recommendedName>
</protein>
<feature type="region of interest" description="Disordered" evidence="11">
    <location>
        <begin position="240"/>
        <end position="282"/>
    </location>
</feature>
<gene>
    <name evidence="13" type="ORF">ACHAW5_007314</name>
</gene>
<evidence type="ECO:0000256" key="2">
    <source>
        <dbReference type="ARBA" id="ARBA00005528"/>
    </source>
</evidence>
<comment type="function">
    <text evidence="9">Specifically methylates the N3 position of the uracil ring of uridine 1498 (m3U1498) in 16S rRNA. Acts on the fully assembled 30S ribosomal subunit.</text>
</comment>